<keyword evidence="4" id="KW-0547">Nucleotide-binding</keyword>
<dbReference type="InterPro" id="IPR025662">
    <property type="entry name" value="Sigma_54_int_dom_ATP-bd_1"/>
</dbReference>
<keyword evidence="5" id="KW-0067">ATP-binding</keyword>
<dbReference type="PANTHER" id="PTHR32071">
    <property type="entry name" value="TRANSCRIPTIONAL REGULATORY PROTEIN"/>
    <property type="match status" value="1"/>
</dbReference>
<dbReference type="InterPro" id="IPR009057">
    <property type="entry name" value="Homeodomain-like_sf"/>
</dbReference>
<dbReference type="SUPFAM" id="SSF52540">
    <property type="entry name" value="P-loop containing nucleoside triphosphate hydrolases"/>
    <property type="match status" value="1"/>
</dbReference>
<dbReference type="PROSITE" id="PS00688">
    <property type="entry name" value="SIGMA54_INTERACT_3"/>
    <property type="match status" value="1"/>
</dbReference>
<keyword evidence="3 10" id="KW-0597">Phosphoprotein</keyword>
<dbReference type="AlphaFoldDB" id="A0A2Z4Y1Y5"/>
<dbReference type="PRINTS" id="PR01590">
    <property type="entry name" value="HTHFIS"/>
</dbReference>
<dbReference type="PROSITE" id="PS00676">
    <property type="entry name" value="SIGMA54_INTERACT_2"/>
    <property type="match status" value="1"/>
</dbReference>
<dbReference type="Gene3D" id="1.10.8.60">
    <property type="match status" value="1"/>
</dbReference>
<evidence type="ECO:0000256" key="9">
    <source>
        <dbReference type="ARBA" id="ARBA00023163"/>
    </source>
</evidence>
<feature type="domain" description="Sigma-54 factor interaction" evidence="11">
    <location>
        <begin position="143"/>
        <end position="372"/>
    </location>
</feature>
<dbReference type="InterPro" id="IPR001789">
    <property type="entry name" value="Sig_transdc_resp-reg_receiver"/>
</dbReference>
<dbReference type="InterPro" id="IPR011006">
    <property type="entry name" value="CheY-like_superfamily"/>
</dbReference>
<evidence type="ECO:0000259" key="11">
    <source>
        <dbReference type="PROSITE" id="PS50045"/>
    </source>
</evidence>
<keyword evidence="8" id="KW-0010">Activator</keyword>
<dbReference type="Proteomes" id="UP000262583">
    <property type="component" value="Chromosome"/>
</dbReference>
<feature type="domain" description="Response regulatory" evidence="12">
    <location>
        <begin position="4"/>
        <end position="118"/>
    </location>
</feature>
<evidence type="ECO:0000256" key="6">
    <source>
        <dbReference type="ARBA" id="ARBA00023015"/>
    </source>
</evidence>
<evidence type="ECO:0000256" key="7">
    <source>
        <dbReference type="ARBA" id="ARBA00023125"/>
    </source>
</evidence>
<dbReference type="PROSITE" id="PS50045">
    <property type="entry name" value="SIGMA54_INTERACT_4"/>
    <property type="match status" value="1"/>
</dbReference>
<reference evidence="13 14" key="1">
    <citation type="submission" date="2018-05" db="EMBL/GenBank/DDBJ databases">
        <title>A metagenomic window into the 2 km-deep terrestrial subsurface aquifer revealed taxonomically and functionally diverse microbial community comprising novel uncultured bacterial lineages.</title>
        <authorList>
            <person name="Kadnikov V.V."/>
            <person name="Mardanov A.V."/>
            <person name="Beletsky A.V."/>
            <person name="Banks D."/>
            <person name="Pimenov N.V."/>
            <person name="Frank Y.A."/>
            <person name="Karnachuk O.V."/>
            <person name="Ravin N.V."/>
        </authorList>
    </citation>
    <scope>NUCLEOTIDE SEQUENCE [LARGE SCALE GENOMIC DNA]</scope>
    <source>
        <strain evidence="13">BY</strain>
    </source>
</reference>
<dbReference type="Pfam" id="PF02954">
    <property type="entry name" value="HTH_8"/>
    <property type="match status" value="1"/>
</dbReference>
<dbReference type="InterPro" id="IPR002197">
    <property type="entry name" value="HTH_Fis"/>
</dbReference>
<dbReference type="EMBL" id="CP030759">
    <property type="protein sequence ID" value="AXA35110.1"/>
    <property type="molecule type" value="Genomic_DNA"/>
</dbReference>
<evidence type="ECO:0000256" key="1">
    <source>
        <dbReference type="ARBA" id="ARBA00004496"/>
    </source>
</evidence>
<dbReference type="GO" id="GO:0006355">
    <property type="term" value="P:regulation of DNA-templated transcription"/>
    <property type="evidence" value="ECO:0007669"/>
    <property type="project" value="InterPro"/>
</dbReference>
<dbReference type="SUPFAM" id="SSF46689">
    <property type="entry name" value="Homeodomain-like"/>
    <property type="match status" value="1"/>
</dbReference>
<gene>
    <name evidence="13" type="ORF">BRCON_0333</name>
</gene>
<evidence type="ECO:0000256" key="3">
    <source>
        <dbReference type="ARBA" id="ARBA00022553"/>
    </source>
</evidence>
<accession>A0A2Z4Y1Y5</accession>
<dbReference type="InterPro" id="IPR025943">
    <property type="entry name" value="Sigma_54_int_dom_ATP-bd_2"/>
</dbReference>
<dbReference type="GO" id="GO:0005524">
    <property type="term" value="F:ATP binding"/>
    <property type="evidence" value="ECO:0007669"/>
    <property type="project" value="UniProtKB-KW"/>
</dbReference>
<dbReference type="Pfam" id="PF00072">
    <property type="entry name" value="Response_reg"/>
    <property type="match status" value="1"/>
</dbReference>
<evidence type="ECO:0000313" key="13">
    <source>
        <dbReference type="EMBL" id="AXA35110.1"/>
    </source>
</evidence>
<sequence>MTIRVLVADDDNAQRFMLEELMKREGYDVVSARDGVEAVAKVREEDFDLAILDVKMPRMDGIQALREIHSIRPHLIVVMVTAYGTTETALQAVKEGAYDYFTKPYNVDELRLVVRRAIEKQRLRQQIFALETQLREKVALDRIVGQSPQMQQVFDLIRKVVSNDVTVLITGESGTGKELVAQAIHFHSARRDFPFLGINCAAIPESLLESELFGHERGAFTGAVSTRKGLFETAQGGTVFLDEIGDMSLPLQSKLLRVLQEKKIMRVGGTTPIPVDVRIIAATNQNLAERVRKKEFREDLYFRLNVIPIHLPPLRERKGDIPLLVHHFIGIYNPRLNRDIHGVTPGAMELLENYPWPGNVRELENVVQRAMILATGNTITEEDLPLNVRSGPIAFPAQAGQLPDDTERILEDFSIPLQEKVNLLTEQLEKKVILAALQRTNFKRQEAADLLGISRKSLHNKMVKYRLFEPDSTEAE</sequence>
<dbReference type="SMART" id="SM00382">
    <property type="entry name" value="AAA"/>
    <property type="match status" value="1"/>
</dbReference>
<evidence type="ECO:0000256" key="2">
    <source>
        <dbReference type="ARBA" id="ARBA00022490"/>
    </source>
</evidence>
<dbReference type="GO" id="GO:0000160">
    <property type="term" value="P:phosphorelay signal transduction system"/>
    <property type="evidence" value="ECO:0007669"/>
    <property type="project" value="InterPro"/>
</dbReference>
<dbReference type="PROSITE" id="PS00675">
    <property type="entry name" value="SIGMA54_INTERACT_1"/>
    <property type="match status" value="1"/>
</dbReference>
<evidence type="ECO:0000256" key="10">
    <source>
        <dbReference type="PROSITE-ProRule" id="PRU00169"/>
    </source>
</evidence>
<keyword evidence="7" id="KW-0238">DNA-binding</keyword>
<dbReference type="Gene3D" id="1.10.10.60">
    <property type="entry name" value="Homeodomain-like"/>
    <property type="match status" value="1"/>
</dbReference>
<dbReference type="PANTHER" id="PTHR32071:SF113">
    <property type="entry name" value="ALGINATE BIOSYNTHESIS TRANSCRIPTIONAL REGULATORY PROTEIN ALGB"/>
    <property type="match status" value="1"/>
</dbReference>
<keyword evidence="9" id="KW-0804">Transcription</keyword>
<dbReference type="FunFam" id="3.40.50.2300:FF:000018">
    <property type="entry name" value="DNA-binding transcriptional regulator NtrC"/>
    <property type="match status" value="1"/>
</dbReference>
<dbReference type="PROSITE" id="PS50110">
    <property type="entry name" value="RESPONSE_REGULATORY"/>
    <property type="match status" value="1"/>
</dbReference>
<dbReference type="Pfam" id="PF00158">
    <property type="entry name" value="Sigma54_activat"/>
    <property type="match status" value="1"/>
</dbReference>
<keyword evidence="6" id="KW-0805">Transcription regulation</keyword>
<evidence type="ECO:0000259" key="12">
    <source>
        <dbReference type="PROSITE" id="PS50110"/>
    </source>
</evidence>
<dbReference type="CDD" id="cd00009">
    <property type="entry name" value="AAA"/>
    <property type="match status" value="1"/>
</dbReference>
<dbReference type="InterPro" id="IPR025944">
    <property type="entry name" value="Sigma_54_int_dom_CS"/>
</dbReference>
<dbReference type="InterPro" id="IPR003593">
    <property type="entry name" value="AAA+_ATPase"/>
</dbReference>
<proteinExistence type="predicted"/>
<name>A0A2Z4Y1Y5_SUMC1</name>
<feature type="modified residue" description="4-aspartylphosphate" evidence="10">
    <location>
        <position position="53"/>
    </location>
</feature>
<evidence type="ECO:0000313" key="14">
    <source>
        <dbReference type="Proteomes" id="UP000262583"/>
    </source>
</evidence>
<protein>
    <submittedName>
        <fullName evidence="13">Two component, sigma54 specific, transcriptional regulator, Fis family</fullName>
    </submittedName>
</protein>
<evidence type="ECO:0000256" key="4">
    <source>
        <dbReference type="ARBA" id="ARBA00022741"/>
    </source>
</evidence>
<dbReference type="FunFam" id="3.40.50.300:FF:000006">
    <property type="entry name" value="DNA-binding transcriptional regulator NtrC"/>
    <property type="match status" value="1"/>
</dbReference>
<dbReference type="InterPro" id="IPR002078">
    <property type="entry name" value="Sigma_54_int"/>
</dbReference>
<comment type="subcellular location">
    <subcellularLocation>
        <location evidence="1">Cytoplasm</location>
    </subcellularLocation>
</comment>
<dbReference type="SUPFAM" id="SSF52172">
    <property type="entry name" value="CheY-like"/>
    <property type="match status" value="1"/>
</dbReference>
<dbReference type="InterPro" id="IPR058031">
    <property type="entry name" value="AAA_lid_NorR"/>
</dbReference>
<dbReference type="KEGG" id="schv:BRCON_0333"/>
<dbReference type="Pfam" id="PF25601">
    <property type="entry name" value="AAA_lid_14"/>
    <property type="match status" value="1"/>
</dbReference>
<evidence type="ECO:0000256" key="8">
    <source>
        <dbReference type="ARBA" id="ARBA00023159"/>
    </source>
</evidence>
<dbReference type="FunFam" id="1.10.8.60:FF:000014">
    <property type="entry name" value="DNA-binding transcriptional regulator NtrC"/>
    <property type="match status" value="1"/>
</dbReference>
<dbReference type="GO" id="GO:0005737">
    <property type="term" value="C:cytoplasm"/>
    <property type="evidence" value="ECO:0007669"/>
    <property type="project" value="UniProtKB-SubCell"/>
</dbReference>
<dbReference type="Gene3D" id="3.40.50.300">
    <property type="entry name" value="P-loop containing nucleotide triphosphate hydrolases"/>
    <property type="match status" value="1"/>
</dbReference>
<organism evidence="13 14">
    <name type="scientific">Sumerlaea chitinivorans</name>
    <dbReference type="NCBI Taxonomy" id="2250252"/>
    <lineage>
        <taxon>Bacteria</taxon>
        <taxon>Candidatus Sumerlaeota</taxon>
        <taxon>Candidatus Sumerlaeia</taxon>
        <taxon>Candidatus Sumerlaeales</taxon>
        <taxon>Candidatus Sumerlaeaceae</taxon>
        <taxon>Candidatus Sumerlaea</taxon>
    </lineage>
</organism>
<dbReference type="GO" id="GO:0043565">
    <property type="term" value="F:sequence-specific DNA binding"/>
    <property type="evidence" value="ECO:0007669"/>
    <property type="project" value="InterPro"/>
</dbReference>
<evidence type="ECO:0000256" key="5">
    <source>
        <dbReference type="ARBA" id="ARBA00022840"/>
    </source>
</evidence>
<dbReference type="InterPro" id="IPR027417">
    <property type="entry name" value="P-loop_NTPase"/>
</dbReference>
<keyword evidence="2" id="KW-0963">Cytoplasm</keyword>
<dbReference type="Gene3D" id="3.40.50.2300">
    <property type="match status" value="1"/>
</dbReference>
<dbReference type="SMART" id="SM00448">
    <property type="entry name" value="REC"/>
    <property type="match status" value="1"/>
</dbReference>